<feature type="domain" description="DUF4034" evidence="1">
    <location>
        <begin position="54"/>
        <end position="254"/>
    </location>
</feature>
<name>A0A085G6R0_EWIA3</name>
<dbReference type="Proteomes" id="UP000028640">
    <property type="component" value="Unassembled WGS sequence"/>
</dbReference>
<dbReference type="STRING" id="910964.GEAM_3214"/>
<sequence length="673" mass="78642">MQSLVEIYDLQQQVKEKISQKKYQDIEALFAPLSRKDLQNVLQFPFIFNSQVEGLDSILSQLQEWQQETPHSYYPYVFFASFWFITAANQRGKQTIDRVTPAQRQNCSAANDQFFYWALKTLEFNPQCETAYTMLLEASGYFGMPEWLDFLVTKPIRYSCESYNEEAVKFVSSFTTYSIPHGSININLPSPSEEEERFIPLYWLRRILAIAPDHMISRKVVIKLLSPRWYGGEKYEDIDYFLASDYCSSLSELDIKILKREKEYDQLTSYNTLPLLNYRKELKRRASNFIDLINSPLTKDETSRTLLEYVYFCNHVLETDPKAKQSAKDDMVESVYQSLHHIVKLASPWFLFYQSEEIFNQLISFMKIYEFDDKSHVFDDIARQTQFRNLTSPIDVLYSTFAANFTLANISLFTQRESLERYYMLAEKNFDYYIFRLHIFMLCKMGYASSIKPVLERFAIENMTTSASLLFYEIYHGNVPGMAGMLSIHPDENKEREFLDIAVKQGSTHAILIKSRDLESLIERSTKPSVKSELALERERLLKQNIQLGDAVSQYDYACSLISSSEEQQIIKGLFIEAPKVLAESRVRLDQLAYIAYLYAFCAFNGRGMRKNIFVMDFWMNMALAWYPDLEYQDFYTTAKHAVGIKPFYNSALKKGRGKIPEEMKKIMNSVAQ</sequence>
<evidence type="ECO:0000313" key="2">
    <source>
        <dbReference type="EMBL" id="KFC79405.1"/>
    </source>
</evidence>
<dbReference type="GeneID" id="78381418"/>
<evidence type="ECO:0000259" key="1">
    <source>
        <dbReference type="Pfam" id="PF13226"/>
    </source>
</evidence>
<dbReference type="Pfam" id="PF13226">
    <property type="entry name" value="DUF4034"/>
    <property type="match status" value="1"/>
</dbReference>
<accession>A0A085G6R0</accession>
<organism evidence="2 3">
    <name type="scientific">Ewingella americana (strain ATCC 33852 / DSM 4580 / CCUG 14506 / JCM 5911 / LMG 7869 / NCTC 12157 / CDC 1468-78)</name>
    <dbReference type="NCBI Taxonomy" id="910964"/>
    <lineage>
        <taxon>Bacteria</taxon>
        <taxon>Pseudomonadati</taxon>
        <taxon>Pseudomonadota</taxon>
        <taxon>Gammaproteobacteria</taxon>
        <taxon>Enterobacterales</taxon>
        <taxon>Yersiniaceae</taxon>
        <taxon>Ewingella</taxon>
    </lineage>
</organism>
<gene>
    <name evidence="2" type="ORF">GEAM_3214</name>
</gene>
<proteinExistence type="predicted"/>
<dbReference type="InterPro" id="IPR025115">
    <property type="entry name" value="DUF4034"/>
</dbReference>
<reference evidence="2 3" key="1">
    <citation type="submission" date="2014-05" db="EMBL/GenBank/DDBJ databases">
        <title>ATOL: Assembling a taxonomically balanced genome-scale reconstruction of the evolutionary history of the Enterobacteriaceae.</title>
        <authorList>
            <person name="Plunkett G.III."/>
            <person name="Neeno-Eckwall E.C."/>
            <person name="Glasner J.D."/>
            <person name="Perna N.T."/>
        </authorList>
    </citation>
    <scope>NUCLEOTIDE SEQUENCE [LARGE SCALE GENOMIC DNA]</scope>
    <source>
        <strain evidence="2 3">ATCC 33852</strain>
    </source>
</reference>
<dbReference type="AlphaFoldDB" id="A0A085G6R0"/>
<dbReference type="OrthoDB" id="6629721at2"/>
<protein>
    <recommendedName>
        <fullName evidence="1">DUF4034 domain-containing protein</fullName>
    </recommendedName>
</protein>
<keyword evidence="3" id="KW-1185">Reference proteome</keyword>
<dbReference type="EMBL" id="JMPJ01000065">
    <property type="protein sequence ID" value="KFC79405.1"/>
    <property type="molecule type" value="Genomic_DNA"/>
</dbReference>
<comment type="caution">
    <text evidence="2">The sequence shown here is derived from an EMBL/GenBank/DDBJ whole genome shotgun (WGS) entry which is preliminary data.</text>
</comment>
<evidence type="ECO:0000313" key="3">
    <source>
        <dbReference type="Proteomes" id="UP000028640"/>
    </source>
</evidence>
<dbReference type="eggNOG" id="COG0790">
    <property type="taxonomic scope" value="Bacteria"/>
</dbReference>
<dbReference type="RefSeq" id="WP_034793364.1">
    <property type="nucleotide sequence ID" value="NZ_JMPJ01000065.1"/>
</dbReference>